<evidence type="ECO:0000256" key="2">
    <source>
        <dbReference type="SAM" id="MobiDB-lite"/>
    </source>
</evidence>
<keyword evidence="4" id="KW-1185">Reference proteome</keyword>
<feature type="coiled-coil region" evidence="1">
    <location>
        <begin position="297"/>
        <end position="331"/>
    </location>
</feature>
<feature type="region of interest" description="Disordered" evidence="2">
    <location>
        <begin position="1"/>
        <end position="26"/>
    </location>
</feature>
<feature type="compositionally biased region" description="Polar residues" evidence="2">
    <location>
        <begin position="132"/>
        <end position="146"/>
    </location>
</feature>
<feature type="compositionally biased region" description="Polar residues" evidence="2">
    <location>
        <begin position="384"/>
        <end position="396"/>
    </location>
</feature>
<dbReference type="OMA" id="HHRESEY"/>
<dbReference type="Proteomes" id="UP000039865">
    <property type="component" value="Unassembled WGS sequence"/>
</dbReference>
<dbReference type="EMBL" id="CCKQ01014530">
    <property type="protein sequence ID" value="CDW86302.1"/>
    <property type="molecule type" value="Genomic_DNA"/>
</dbReference>
<organism evidence="3 4">
    <name type="scientific">Stylonychia lemnae</name>
    <name type="common">Ciliate</name>
    <dbReference type="NCBI Taxonomy" id="5949"/>
    <lineage>
        <taxon>Eukaryota</taxon>
        <taxon>Sar</taxon>
        <taxon>Alveolata</taxon>
        <taxon>Ciliophora</taxon>
        <taxon>Intramacronucleata</taxon>
        <taxon>Spirotrichea</taxon>
        <taxon>Stichotrichia</taxon>
        <taxon>Sporadotrichida</taxon>
        <taxon>Oxytrichidae</taxon>
        <taxon>Stylonychinae</taxon>
        <taxon>Stylonychia</taxon>
    </lineage>
</organism>
<evidence type="ECO:0000256" key="1">
    <source>
        <dbReference type="SAM" id="Coils"/>
    </source>
</evidence>
<dbReference type="InParanoid" id="A0A078AYL3"/>
<feature type="region of interest" description="Disordered" evidence="2">
    <location>
        <begin position="873"/>
        <end position="914"/>
    </location>
</feature>
<sequence length="1017" mass="118986">MNQQYQLKFGDIPEYDENRSEDINDSDLMEDCRISDEEYEHFHHGKLSQADLNKNTNDNQQNNQIEQSFSGNQFDHHRESEYQSYTTKDVSLHAQFKAARQEAVREKSNNSQTRLRSMSSNQQRSERFTLPIQKQSLHTTQGNGRAQTRLLINNQATSVSSFGMSDPLSLRDLKKVYNKVVYGHTSPNGFTQSSKGSNFYNQQSQRNDSRSRLSNTYQGNQTTRAGNNTLSFMTGKDNSRKEISPFNQRLKDFEDKKRKKLLDIKEQQVISVEKECTFEPQTNKSQSKYQFPNRDLKQFIEDQEASEKRKFEKLERRKKEVLQRIDLQKSDRPSINSLSKKLVEKQMQNNQLSHMVYERLYQIKAKHQDIQEVINQDKSKRSNQDQSKTPTRASRSNSRDVRLYEEYKERKFRKLQLIQENKQTVNPSSFINKKSEQYFISKFTKEVIQLWKSLEVDEIHKANETLSFDIYLEFIANLGFLDLKFLVHQEKNIPHDNLIQELWRALGGPENNHVTLNNLRIFLLAIMGSFVDSDLDKKQQEFTKLPIYGKFNQHGDLFLDAQECPKIQKQFYQLCINRTHYQALFKEYRRLERSKKVQHVFQPKVSTNSLTIADNKRLKIEQEFNVKLSPLDWLIQPLKSPQTARKLNQINAMKQQEEIKDCTFKPHISKNSRNIASNCQDKVTSKTQRVGYLPGDYQSQGPKLQQIKEDNQKIFNTNSGKFEALYEMSKAKKYRWKRDKSPEEYEYERQKEECTFQPNRLKSKDQLIKAKSPRIDSFQPALNNSNIQATQQTIERLQKARQEKELKKLALEHGKFINRINSSSHMAFNPQSSRYTTNGMNQLQTGSKILNERSDSRNTSGFDGLFKSRCNSASAFKSRERSPTQESHTPTLKKPKTSKIAASSSTMNSDINQPSKSQYQAFNEFQKNRDNFMKSQLEQQERIQEKMSETPLLYVDINLGENQNERIIVFQGDSPTSLAQEFSLKNGIDGETQKKLEILLRSQIEKVKQKLENKVQA</sequence>
<dbReference type="AlphaFoldDB" id="A0A078AYL3"/>
<feature type="compositionally biased region" description="Polar residues" evidence="2">
    <location>
        <begin position="900"/>
        <end position="914"/>
    </location>
</feature>
<feature type="region of interest" description="Disordered" evidence="2">
    <location>
        <begin position="104"/>
        <end position="146"/>
    </location>
</feature>
<feature type="region of interest" description="Disordered" evidence="2">
    <location>
        <begin position="374"/>
        <end position="400"/>
    </location>
</feature>
<name>A0A078AYL3_STYLE</name>
<proteinExistence type="predicted"/>
<accession>A0A078AYL3</accession>
<gene>
    <name evidence="3" type="primary">Contig11478.g12279</name>
    <name evidence="3" type="ORF">STYLEM_15396</name>
</gene>
<feature type="compositionally biased region" description="Polar residues" evidence="2">
    <location>
        <begin position="185"/>
        <end position="232"/>
    </location>
</feature>
<feature type="compositionally biased region" description="Polar residues" evidence="2">
    <location>
        <begin position="109"/>
        <end position="123"/>
    </location>
</feature>
<evidence type="ECO:0000313" key="4">
    <source>
        <dbReference type="Proteomes" id="UP000039865"/>
    </source>
</evidence>
<dbReference type="PANTHER" id="PTHR38150">
    <property type="entry name" value="EF-HAND DOMAIN-CONTAINING PROTEIN"/>
    <property type="match status" value="1"/>
</dbReference>
<evidence type="ECO:0000313" key="3">
    <source>
        <dbReference type="EMBL" id="CDW86302.1"/>
    </source>
</evidence>
<dbReference type="PANTHER" id="PTHR38150:SF1">
    <property type="entry name" value="PFU DOMAIN-CONTAINING PROTEIN"/>
    <property type="match status" value="1"/>
</dbReference>
<keyword evidence="1" id="KW-0175">Coiled coil</keyword>
<feature type="compositionally biased region" description="Basic and acidic residues" evidence="2">
    <location>
        <begin position="374"/>
        <end position="383"/>
    </location>
</feature>
<protein>
    <submittedName>
        <fullName evidence="3">Uncharacterized protein</fullName>
    </submittedName>
</protein>
<feature type="region of interest" description="Disordered" evidence="2">
    <location>
        <begin position="185"/>
        <end position="243"/>
    </location>
</feature>
<dbReference type="OrthoDB" id="327887at2759"/>
<reference evidence="3 4" key="1">
    <citation type="submission" date="2014-06" db="EMBL/GenBank/DDBJ databases">
        <authorList>
            <person name="Swart Estienne"/>
        </authorList>
    </citation>
    <scope>NUCLEOTIDE SEQUENCE [LARGE SCALE GENOMIC DNA]</scope>
    <source>
        <strain evidence="3 4">130c</strain>
    </source>
</reference>